<reference evidence="1" key="1">
    <citation type="submission" date="2022-06" db="EMBL/GenBank/DDBJ databases">
        <title>Uncovering the hologenomic basis of an extraordinary plant invasion.</title>
        <authorList>
            <person name="Bieker V.C."/>
            <person name="Martin M.D."/>
            <person name="Gilbert T."/>
            <person name="Hodgins K."/>
            <person name="Battlay P."/>
            <person name="Petersen B."/>
            <person name="Wilson J."/>
        </authorList>
    </citation>
    <scope>NUCLEOTIDE SEQUENCE</scope>
    <source>
        <strain evidence="1">AA19_3_7</strain>
        <tissue evidence="1">Leaf</tissue>
    </source>
</reference>
<evidence type="ECO:0000313" key="1">
    <source>
        <dbReference type="EMBL" id="KAI7741867.1"/>
    </source>
</evidence>
<protein>
    <submittedName>
        <fullName evidence="1">Uncharacterized protein</fullName>
    </submittedName>
</protein>
<comment type="caution">
    <text evidence="1">The sequence shown here is derived from an EMBL/GenBank/DDBJ whole genome shotgun (WGS) entry which is preliminary data.</text>
</comment>
<accession>A0AAD5GGQ3</accession>
<keyword evidence="2" id="KW-1185">Reference proteome</keyword>
<gene>
    <name evidence="1" type="ORF">M8C21_026583</name>
</gene>
<sequence length="117" mass="13114">MLLVFGGIGCGTREGHSTKGVKVQRLPGGRSCAFDKEIRIYMKNTPKMMFSPDEASHGDRACQHIQRRLWAAFLICTKWRKRQADKLVMIKHKGSGGDLDDADLPRIQVYGGGCFFI</sequence>
<proteinExistence type="predicted"/>
<dbReference type="EMBL" id="JAMZMK010008125">
    <property type="protein sequence ID" value="KAI7741867.1"/>
    <property type="molecule type" value="Genomic_DNA"/>
</dbReference>
<evidence type="ECO:0000313" key="2">
    <source>
        <dbReference type="Proteomes" id="UP001206925"/>
    </source>
</evidence>
<dbReference type="AlphaFoldDB" id="A0AAD5GGQ3"/>
<name>A0AAD5GGQ3_AMBAR</name>
<dbReference type="Proteomes" id="UP001206925">
    <property type="component" value="Unassembled WGS sequence"/>
</dbReference>
<organism evidence="1 2">
    <name type="scientific">Ambrosia artemisiifolia</name>
    <name type="common">Common ragweed</name>
    <dbReference type="NCBI Taxonomy" id="4212"/>
    <lineage>
        <taxon>Eukaryota</taxon>
        <taxon>Viridiplantae</taxon>
        <taxon>Streptophyta</taxon>
        <taxon>Embryophyta</taxon>
        <taxon>Tracheophyta</taxon>
        <taxon>Spermatophyta</taxon>
        <taxon>Magnoliopsida</taxon>
        <taxon>eudicotyledons</taxon>
        <taxon>Gunneridae</taxon>
        <taxon>Pentapetalae</taxon>
        <taxon>asterids</taxon>
        <taxon>campanulids</taxon>
        <taxon>Asterales</taxon>
        <taxon>Asteraceae</taxon>
        <taxon>Asteroideae</taxon>
        <taxon>Heliantheae alliance</taxon>
        <taxon>Heliantheae</taxon>
        <taxon>Ambrosia</taxon>
    </lineage>
</organism>